<keyword evidence="5" id="KW-0283">Flagellar rotation</keyword>
<dbReference type="EMBL" id="UINC01178926">
    <property type="protein sequence ID" value="SVD87349.1"/>
    <property type="molecule type" value="Genomic_DNA"/>
</dbReference>
<dbReference type="AlphaFoldDB" id="A0A382YWP8"/>
<evidence type="ECO:0000256" key="6">
    <source>
        <dbReference type="ARBA" id="ARBA00022989"/>
    </source>
</evidence>
<evidence type="ECO:0000256" key="3">
    <source>
        <dbReference type="ARBA" id="ARBA00022500"/>
    </source>
</evidence>
<evidence type="ECO:0000256" key="7">
    <source>
        <dbReference type="ARBA" id="ARBA00023136"/>
    </source>
</evidence>
<feature type="non-terminal residue" evidence="8">
    <location>
        <position position="1"/>
    </location>
</feature>
<dbReference type="InterPro" id="IPR005503">
    <property type="entry name" value="FliL"/>
</dbReference>
<evidence type="ECO:0008006" key="9">
    <source>
        <dbReference type="Google" id="ProtNLM"/>
    </source>
</evidence>
<reference evidence="8" key="1">
    <citation type="submission" date="2018-05" db="EMBL/GenBank/DDBJ databases">
        <authorList>
            <person name="Lanie J.A."/>
            <person name="Ng W.-L."/>
            <person name="Kazmierczak K.M."/>
            <person name="Andrzejewski T.M."/>
            <person name="Davidsen T.M."/>
            <person name="Wayne K.J."/>
            <person name="Tettelin H."/>
            <person name="Glass J.I."/>
            <person name="Rusch D."/>
            <person name="Podicherti R."/>
            <person name="Tsui H.-C.T."/>
            <person name="Winkler M.E."/>
        </authorList>
    </citation>
    <scope>NUCLEOTIDE SEQUENCE</scope>
</reference>
<evidence type="ECO:0000313" key="8">
    <source>
        <dbReference type="EMBL" id="SVD87349.1"/>
    </source>
</evidence>
<dbReference type="GO" id="GO:0009425">
    <property type="term" value="C:bacterial-type flagellum basal body"/>
    <property type="evidence" value="ECO:0007669"/>
    <property type="project" value="InterPro"/>
</dbReference>
<evidence type="ECO:0000256" key="5">
    <source>
        <dbReference type="ARBA" id="ARBA00022779"/>
    </source>
</evidence>
<dbReference type="Pfam" id="PF03748">
    <property type="entry name" value="FliL"/>
    <property type="match status" value="1"/>
</dbReference>
<evidence type="ECO:0000256" key="4">
    <source>
        <dbReference type="ARBA" id="ARBA00022692"/>
    </source>
</evidence>
<dbReference type="GO" id="GO:0005886">
    <property type="term" value="C:plasma membrane"/>
    <property type="evidence" value="ECO:0007669"/>
    <property type="project" value="UniProtKB-SubCell"/>
</dbReference>
<dbReference type="GO" id="GO:0071973">
    <property type="term" value="P:bacterial-type flagellum-dependent cell motility"/>
    <property type="evidence" value="ECO:0007669"/>
    <property type="project" value="InterPro"/>
</dbReference>
<organism evidence="8">
    <name type="scientific">marine metagenome</name>
    <dbReference type="NCBI Taxonomy" id="408172"/>
    <lineage>
        <taxon>unclassified sequences</taxon>
        <taxon>metagenomes</taxon>
        <taxon>ecological metagenomes</taxon>
    </lineage>
</organism>
<dbReference type="GO" id="GO:0006935">
    <property type="term" value="P:chemotaxis"/>
    <property type="evidence" value="ECO:0007669"/>
    <property type="project" value="UniProtKB-KW"/>
</dbReference>
<comment type="subcellular location">
    <subcellularLocation>
        <location evidence="1">Cell membrane</location>
        <topology evidence="1">Single-pass membrane protein</topology>
    </subcellularLocation>
</comment>
<keyword evidence="3" id="KW-0145">Chemotaxis</keyword>
<accession>A0A382YWP8</accession>
<keyword evidence="4" id="KW-0812">Transmembrane</keyword>
<keyword evidence="6" id="KW-1133">Transmembrane helix</keyword>
<name>A0A382YWP8_9ZZZZ</name>
<gene>
    <name evidence="8" type="ORF">METZ01_LOCUS440203</name>
</gene>
<keyword evidence="2" id="KW-1003">Cell membrane</keyword>
<proteinExistence type="predicted"/>
<keyword evidence="7" id="KW-0472">Membrane</keyword>
<evidence type="ECO:0000256" key="1">
    <source>
        <dbReference type="ARBA" id="ARBA00004162"/>
    </source>
</evidence>
<protein>
    <recommendedName>
        <fullName evidence="9">Flagellar protein FliL</fullName>
    </recommendedName>
</protein>
<evidence type="ECO:0000256" key="2">
    <source>
        <dbReference type="ARBA" id="ARBA00022475"/>
    </source>
</evidence>
<sequence length="124" mass="14376">EEIIEEEEEGKIKKGKIKKVNIYDLEPFFLPIRDNGKETGRFISISANLLLSNRVLHLEIGRVLPLVRKNIYNILRRKRPSDFTLESFHTEKRIKQEILTACNALLSGGTGTIKDVFFTRFMVK</sequence>